<dbReference type="OrthoDB" id="5348911at2"/>
<name>A0A1T4T389_9HYPH</name>
<keyword evidence="7" id="KW-1185">Reference proteome</keyword>
<dbReference type="GO" id="GO:0042597">
    <property type="term" value="C:periplasmic space"/>
    <property type="evidence" value="ECO:0007669"/>
    <property type="project" value="UniProtKB-SubCell"/>
</dbReference>
<dbReference type="GO" id="GO:0042918">
    <property type="term" value="P:alkanesulfonate transmembrane transport"/>
    <property type="evidence" value="ECO:0007669"/>
    <property type="project" value="TreeGrafter"/>
</dbReference>
<dbReference type="RefSeq" id="WP_085937324.1">
    <property type="nucleotide sequence ID" value="NZ_FUWJ01000012.1"/>
</dbReference>
<protein>
    <submittedName>
        <fullName evidence="6">NitT/TauT family transport system substrate-binding protein</fullName>
    </submittedName>
</protein>
<comment type="similarity">
    <text evidence="2">Belongs to the bacterial solute-binding protein SsuA/TauA family.</text>
</comment>
<evidence type="ECO:0000256" key="4">
    <source>
        <dbReference type="SAM" id="SignalP"/>
    </source>
</evidence>
<dbReference type="Pfam" id="PF09084">
    <property type="entry name" value="NMT1"/>
    <property type="match status" value="1"/>
</dbReference>
<evidence type="ECO:0000259" key="5">
    <source>
        <dbReference type="Pfam" id="PF09084"/>
    </source>
</evidence>
<keyword evidence="3 4" id="KW-0732">Signal</keyword>
<dbReference type="EMBL" id="FUWJ01000012">
    <property type="protein sequence ID" value="SKA34984.1"/>
    <property type="molecule type" value="Genomic_DNA"/>
</dbReference>
<feature type="chain" id="PRO_5012978869" evidence="4">
    <location>
        <begin position="22"/>
        <end position="320"/>
    </location>
</feature>
<dbReference type="SUPFAM" id="SSF53850">
    <property type="entry name" value="Periplasmic binding protein-like II"/>
    <property type="match status" value="1"/>
</dbReference>
<dbReference type="Proteomes" id="UP000190092">
    <property type="component" value="Unassembled WGS sequence"/>
</dbReference>
<reference evidence="7" key="1">
    <citation type="submission" date="2017-02" db="EMBL/GenBank/DDBJ databases">
        <authorList>
            <person name="Varghese N."/>
            <person name="Submissions S."/>
        </authorList>
    </citation>
    <scope>NUCLEOTIDE SEQUENCE [LARGE SCALE GENOMIC DNA]</scope>
    <source>
        <strain evidence="7">ATCC 27094</strain>
    </source>
</reference>
<dbReference type="AlphaFoldDB" id="A0A1T4T389"/>
<dbReference type="InterPro" id="IPR015168">
    <property type="entry name" value="SsuA/THI5"/>
</dbReference>
<feature type="domain" description="SsuA/THI5-like" evidence="5">
    <location>
        <begin position="35"/>
        <end position="247"/>
    </location>
</feature>
<comment type="subcellular location">
    <subcellularLocation>
        <location evidence="1">Periplasm</location>
    </subcellularLocation>
</comment>
<evidence type="ECO:0000256" key="1">
    <source>
        <dbReference type="ARBA" id="ARBA00004418"/>
    </source>
</evidence>
<accession>A0A1T4T389</accession>
<gene>
    <name evidence="6" type="ORF">SAMN02745126_05594</name>
</gene>
<evidence type="ECO:0000256" key="2">
    <source>
        <dbReference type="ARBA" id="ARBA00010742"/>
    </source>
</evidence>
<dbReference type="PANTHER" id="PTHR30024:SF47">
    <property type="entry name" value="TAURINE-BINDING PERIPLASMIC PROTEIN"/>
    <property type="match status" value="1"/>
</dbReference>
<feature type="signal peptide" evidence="4">
    <location>
        <begin position="1"/>
        <end position="21"/>
    </location>
</feature>
<dbReference type="Gene3D" id="3.40.190.10">
    <property type="entry name" value="Periplasmic binding protein-like II"/>
    <property type="match status" value="2"/>
</dbReference>
<sequence>MKLRAVLLALAAIVSGGVAHAETITVTHWGAAFYGAPYAVARAKGYFQQQGVNVTDFLTSTGGGTSVRNTLAGDLPFGEVALPAAVDAINHGQPLKIIAGGVNSVGDILWIAKKGSPLTSIKSLIGRRVGYTSPGSVTNMLILMALKAQGIEPSQVKLVAAGGIGANLAAAMSGALDAAMTGEPTWSENIDKVQPVFWVKDVLPANMTQTVCVTTDEYLGTGATKLRGLIAARRQGVEFINSNPDEAADIVAKAYSGDAALYRRVFRNLVSIHYWSDGRFDLEGMNRMVEGLQIVGKQTGPVDWSKIVDRSLLPADLASQ</sequence>
<proteinExistence type="inferred from homology"/>
<evidence type="ECO:0000256" key="3">
    <source>
        <dbReference type="ARBA" id="ARBA00022729"/>
    </source>
</evidence>
<evidence type="ECO:0000313" key="7">
    <source>
        <dbReference type="Proteomes" id="UP000190092"/>
    </source>
</evidence>
<organism evidence="6 7">
    <name type="scientific">Enhydrobacter aerosaccus</name>
    <dbReference type="NCBI Taxonomy" id="225324"/>
    <lineage>
        <taxon>Bacteria</taxon>
        <taxon>Pseudomonadati</taxon>
        <taxon>Pseudomonadota</taxon>
        <taxon>Alphaproteobacteria</taxon>
        <taxon>Hyphomicrobiales</taxon>
        <taxon>Enhydrobacter</taxon>
    </lineage>
</organism>
<dbReference type="STRING" id="225324.SAMN02745126_05594"/>
<dbReference type="PANTHER" id="PTHR30024">
    <property type="entry name" value="ALIPHATIC SULFONATES-BINDING PROTEIN-RELATED"/>
    <property type="match status" value="1"/>
</dbReference>
<evidence type="ECO:0000313" key="6">
    <source>
        <dbReference type="EMBL" id="SKA34984.1"/>
    </source>
</evidence>